<evidence type="ECO:0000256" key="6">
    <source>
        <dbReference type="ARBA" id="ARBA00023211"/>
    </source>
</evidence>
<accession>A0ABY8WU21</accession>
<keyword evidence="4" id="KW-0378">Hydrolase</keyword>
<name>A0ABY8WU21_9ACTN</name>
<organism evidence="8 9">
    <name type="scientific">Actinoplanes oblitus</name>
    <dbReference type="NCBI Taxonomy" id="3040509"/>
    <lineage>
        <taxon>Bacteria</taxon>
        <taxon>Bacillati</taxon>
        <taxon>Actinomycetota</taxon>
        <taxon>Actinomycetes</taxon>
        <taxon>Micromonosporales</taxon>
        <taxon>Micromonosporaceae</taxon>
        <taxon>Actinoplanes</taxon>
    </lineage>
</organism>
<comment type="cofactor">
    <cofactor evidence="2">
        <name>Mg(2+)</name>
        <dbReference type="ChEBI" id="CHEBI:18420"/>
    </cofactor>
</comment>
<protein>
    <submittedName>
        <fullName evidence="8">NUDIX domain-containing protein</fullName>
    </submittedName>
</protein>
<sequence>MKRAREFTGPPAPARPAATVVLLRPAGAAFQVYVLRRRTSMAFGGVYAFPGGAVDPSDRPETLRDDWATRLGLPEEQARAVVGAAARELFEEAGVVLAGPAAEPDRTVADADDPTWESDRAAVLRRELTMADLLARRGLRLRDDLLLPWARWITPEFEPKRFDTWFFVALLPQSQEARDVSGEADRTAWIDPLDSAGLPMLPPTRHTLNQIAAAGTIPGVVAAAEHRDAANPVMPRIDVAPDGTATLSL</sequence>
<proteinExistence type="predicted"/>
<comment type="cofactor">
    <cofactor evidence="1">
        <name>Mn(2+)</name>
        <dbReference type="ChEBI" id="CHEBI:29035"/>
    </cofactor>
</comment>
<dbReference type="InterPro" id="IPR039121">
    <property type="entry name" value="NUDT19"/>
</dbReference>
<evidence type="ECO:0000313" key="8">
    <source>
        <dbReference type="EMBL" id="WIN00983.1"/>
    </source>
</evidence>
<evidence type="ECO:0000256" key="2">
    <source>
        <dbReference type="ARBA" id="ARBA00001946"/>
    </source>
</evidence>
<evidence type="ECO:0000313" key="9">
    <source>
        <dbReference type="Proteomes" id="UP001240150"/>
    </source>
</evidence>
<dbReference type="Proteomes" id="UP001240150">
    <property type="component" value="Chromosome"/>
</dbReference>
<dbReference type="CDD" id="cd18870">
    <property type="entry name" value="NUDIX_AcylCoAdiphos_Nudt19"/>
    <property type="match status" value="1"/>
</dbReference>
<dbReference type="EMBL" id="CP126980">
    <property type="protein sequence ID" value="WIN00983.1"/>
    <property type="molecule type" value="Genomic_DNA"/>
</dbReference>
<evidence type="ECO:0000256" key="4">
    <source>
        <dbReference type="ARBA" id="ARBA00022801"/>
    </source>
</evidence>
<dbReference type="PROSITE" id="PS51462">
    <property type="entry name" value="NUDIX"/>
    <property type="match status" value="1"/>
</dbReference>
<dbReference type="PANTHER" id="PTHR12318:SF0">
    <property type="entry name" value="ACYL-COENZYME A DIPHOSPHATASE NUDT19"/>
    <property type="match status" value="1"/>
</dbReference>
<keyword evidence="5" id="KW-0460">Magnesium</keyword>
<dbReference type="InterPro" id="IPR015797">
    <property type="entry name" value="NUDIX_hydrolase-like_dom_sf"/>
</dbReference>
<dbReference type="InterPro" id="IPR000086">
    <property type="entry name" value="NUDIX_hydrolase_dom"/>
</dbReference>
<dbReference type="SUPFAM" id="SSF55811">
    <property type="entry name" value="Nudix"/>
    <property type="match status" value="1"/>
</dbReference>
<keyword evidence="3" id="KW-0479">Metal-binding</keyword>
<feature type="domain" description="Nudix hydrolase" evidence="7">
    <location>
        <begin position="13"/>
        <end position="212"/>
    </location>
</feature>
<reference evidence="8 9" key="1">
    <citation type="submission" date="2023-06" db="EMBL/GenBank/DDBJ databases">
        <authorList>
            <person name="Yushchuk O."/>
            <person name="Binda E."/>
            <person name="Ruckert-Reed C."/>
            <person name="Fedorenko V."/>
            <person name="Kalinowski J."/>
            <person name="Marinelli F."/>
        </authorList>
    </citation>
    <scope>NUCLEOTIDE SEQUENCE [LARGE SCALE GENOMIC DNA]</scope>
    <source>
        <strain evidence="8 9">NRRL 3884</strain>
    </source>
</reference>
<dbReference type="PANTHER" id="PTHR12318">
    <property type="entry name" value="TESTOSTERONE-REGULATED PROTEIN RP2"/>
    <property type="match status" value="1"/>
</dbReference>
<dbReference type="Gene3D" id="3.90.79.10">
    <property type="entry name" value="Nucleoside Triphosphate Pyrophosphohydrolase"/>
    <property type="match status" value="1"/>
</dbReference>
<gene>
    <name evidence="8" type="ORF">ACTOB_008302</name>
</gene>
<evidence type="ECO:0000256" key="3">
    <source>
        <dbReference type="ARBA" id="ARBA00022723"/>
    </source>
</evidence>
<evidence type="ECO:0000259" key="7">
    <source>
        <dbReference type="PROSITE" id="PS51462"/>
    </source>
</evidence>
<keyword evidence="9" id="KW-1185">Reference proteome</keyword>
<evidence type="ECO:0000256" key="1">
    <source>
        <dbReference type="ARBA" id="ARBA00001936"/>
    </source>
</evidence>
<keyword evidence="6" id="KW-0464">Manganese</keyword>
<evidence type="ECO:0000256" key="5">
    <source>
        <dbReference type="ARBA" id="ARBA00022842"/>
    </source>
</evidence>